<dbReference type="Gene3D" id="3.50.50.60">
    <property type="entry name" value="FAD/NAD(P)-binding domain"/>
    <property type="match status" value="1"/>
</dbReference>
<sequence>MANAFEQQDDTFSQGNLQRDRFIDMDHSSIPQEKEEWPVIIIGSSMVGKALGLLLGYHGIKSVSFDRHASESSQPRAAGLSFRTCEILRQIGLENFAREQSSQQFDSNAGILLADKLVGGNVIQVLQKHDPDITKQITPSSWIWMAQSMFEPILGSHASDFGSTQLYSQEVLCYEEDKDGVIVVVKNHKTNEIRKYKTPYLVACDGHRSPTRHKEGIRWEGPGVLRNSFSVGFRSDLGPFVKERLVHGVVYVANDKINGGFRLDDGGRQGLLMVNSVGERSDFPPGSVTVEQARKSFYDCAGLRPDEVFVDMHTVNYWTMASYTADRMASKTGRVFLAGDSAHVMPPTGGLGGNTGIADAHNLAWKLAYVLTGRASSSLLDSYNKERHFIDEFTVNQATARFQNRVALQQPPAPEASDVSMELGYRYSSGAFVHEESYHQPDELYDDPHYPTAFPGSRFPHVFLEDVGIPGRQISTLDLVRKNFLVVTTQPDSPWVAAAKRIKTVEIDVAVLNAQSAPYRDASGLVEEKCRLRAGQAILIRPDGFIAWRAIARQDNHKRVLQHTLRSILGISAIQSMI</sequence>
<keyword evidence="2" id="KW-0285">Flavoprotein</keyword>
<name>A0AAD9EEN5_9PEZI</name>
<dbReference type="Pfam" id="PF01494">
    <property type="entry name" value="FAD_binding_3"/>
    <property type="match status" value="1"/>
</dbReference>
<evidence type="ECO:0000313" key="7">
    <source>
        <dbReference type="Proteomes" id="UP001243330"/>
    </source>
</evidence>
<keyword evidence="4" id="KW-0560">Oxidoreductase</keyword>
<evidence type="ECO:0000256" key="3">
    <source>
        <dbReference type="ARBA" id="ARBA00022827"/>
    </source>
</evidence>
<comment type="caution">
    <text evidence="6">The sequence shown here is derived from an EMBL/GenBank/DDBJ whole genome shotgun (WGS) entry which is preliminary data.</text>
</comment>
<evidence type="ECO:0000256" key="4">
    <source>
        <dbReference type="ARBA" id="ARBA00023002"/>
    </source>
</evidence>
<dbReference type="GO" id="GO:0016709">
    <property type="term" value="F:oxidoreductase activity, acting on paired donors, with incorporation or reduction of molecular oxygen, NAD(P)H as one donor, and incorporation of one atom of oxygen"/>
    <property type="evidence" value="ECO:0007669"/>
    <property type="project" value="UniProtKB-ARBA"/>
</dbReference>
<dbReference type="InterPro" id="IPR036188">
    <property type="entry name" value="FAD/NAD-bd_sf"/>
</dbReference>
<feature type="domain" description="FAD-binding" evidence="5">
    <location>
        <begin position="37"/>
        <end position="393"/>
    </location>
</feature>
<dbReference type="Gene3D" id="3.40.30.120">
    <property type="match status" value="1"/>
</dbReference>
<dbReference type="InterPro" id="IPR002938">
    <property type="entry name" value="FAD-bd"/>
</dbReference>
<evidence type="ECO:0000259" key="5">
    <source>
        <dbReference type="Pfam" id="PF01494"/>
    </source>
</evidence>
<dbReference type="PRINTS" id="PR00420">
    <property type="entry name" value="RNGMNOXGNASE"/>
</dbReference>
<keyword evidence="7" id="KW-1185">Reference proteome</keyword>
<dbReference type="EMBL" id="JAQOWY010000293">
    <property type="protein sequence ID" value="KAK1844892.1"/>
    <property type="molecule type" value="Genomic_DNA"/>
</dbReference>
<dbReference type="PANTHER" id="PTHR43004:SF19">
    <property type="entry name" value="BINDING MONOOXYGENASE, PUTATIVE (JCVI)-RELATED"/>
    <property type="match status" value="1"/>
</dbReference>
<dbReference type="PANTHER" id="PTHR43004">
    <property type="entry name" value="TRK SYSTEM POTASSIUM UPTAKE PROTEIN"/>
    <property type="match status" value="1"/>
</dbReference>
<dbReference type="AlphaFoldDB" id="A0AAD9EEN5"/>
<dbReference type="Proteomes" id="UP001243330">
    <property type="component" value="Unassembled WGS sequence"/>
</dbReference>
<dbReference type="SUPFAM" id="SSF51905">
    <property type="entry name" value="FAD/NAD(P)-binding domain"/>
    <property type="match status" value="1"/>
</dbReference>
<dbReference type="GO" id="GO:0071949">
    <property type="term" value="F:FAD binding"/>
    <property type="evidence" value="ECO:0007669"/>
    <property type="project" value="InterPro"/>
</dbReference>
<dbReference type="InterPro" id="IPR050641">
    <property type="entry name" value="RIFMO-like"/>
</dbReference>
<evidence type="ECO:0000256" key="1">
    <source>
        <dbReference type="ARBA" id="ARBA00001974"/>
    </source>
</evidence>
<accession>A0AAD9EEN5</accession>
<gene>
    <name evidence="6" type="ORF">CCHR01_12455</name>
</gene>
<reference evidence="6" key="1">
    <citation type="submission" date="2023-01" db="EMBL/GenBank/DDBJ databases">
        <title>Colletotrichum chrysophilum M932 genome sequence.</title>
        <authorList>
            <person name="Baroncelli R."/>
        </authorList>
    </citation>
    <scope>NUCLEOTIDE SEQUENCE</scope>
    <source>
        <strain evidence="6">M932</strain>
    </source>
</reference>
<dbReference type="Gene3D" id="3.30.9.10">
    <property type="entry name" value="D-Amino Acid Oxidase, subunit A, domain 2"/>
    <property type="match status" value="1"/>
</dbReference>
<comment type="cofactor">
    <cofactor evidence="1">
        <name>FAD</name>
        <dbReference type="ChEBI" id="CHEBI:57692"/>
    </cofactor>
</comment>
<keyword evidence="3" id="KW-0274">FAD</keyword>
<organism evidence="6 7">
    <name type="scientific">Colletotrichum chrysophilum</name>
    <dbReference type="NCBI Taxonomy" id="1836956"/>
    <lineage>
        <taxon>Eukaryota</taxon>
        <taxon>Fungi</taxon>
        <taxon>Dikarya</taxon>
        <taxon>Ascomycota</taxon>
        <taxon>Pezizomycotina</taxon>
        <taxon>Sordariomycetes</taxon>
        <taxon>Hypocreomycetidae</taxon>
        <taxon>Glomerellales</taxon>
        <taxon>Glomerellaceae</taxon>
        <taxon>Colletotrichum</taxon>
        <taxon>Colletotrichum gloeosporioides species complex</taxon>
    </lineage>
</organism>
<dbReference type="Pfam" id="PF21274">
    <property type="entry name" value="Rng_hyd_C"/>
    <property type="match status" value="1"/>
</dbReference>
<proteinExistence type="predicted"/>
<evidence type="ECO:0000313" key="6">
    <source>
        <dbReference type="EMBL" id="KAK1844892.1"/>
    </source>
</evidence>
<evidence type="ECO:0000256" key="2">
    <source>
        <dbReference type="ARBA" id="ARBA00022630"/>
    </source>
</evidence>
<protein>
    <submittedName>
        <fullName evidence="6">Polyketide hydroxylase</fullName>
    </submittedName>
</protein>